<feature type="region of interest" description="Disordered" evidence="1">
    <location>
        <begin position="114"/>
        <end position="140"/>
    </location>
</feature>
<feature type="compositionally biased region" description="Polar residues" evidence="1">
    <location>
        <begin position="128"/>
        <end position="140"/>
    </location>
</feature>
<proteinExistence type="predicted"/>
<reference evidence="2" key="1">
    <citation type="submission" date="2019-11" db="EMBL/GenBank/DDBJ databases">
        <title>Bipolaris sorokiniana Genome sequencing.</title>
        <authorList>
            <person name="Wang H."/>
        </authorList>
    </citation>
    <scope>NUCLEOTIDE SEQUENCE</scope>
</reference>
<sequence length="235" mass="26265">MLKSFFSRHVTPSRPEKLVPIAANRRVTEGCLLKPQGRMHRAWIVNSWKLGLLQTVMCFQHQDTAVERRQFNNMPSRLTRSTVMICVANGREDGSGVPAHKITQRTRLWRDAQDEVPGGGKTALHPQKGTTTAARGSAPTTTKEEMATIFWVTKAASVRPDSQPLERRIAPQGFRQRPLLQMLGSFAPPSTWVDSQRYRVKFQVQAFANPFDLCPVGCGCGCAFVQSLGTLHDQH</sequence>
<comment type="caution">
    <text evidence="2">The sequence shown here is derived from an EMBL/GenBank/DDBJ whole genome shotgun (WGS) entry which is preliminary data.</text>
</comment>
<dbReference type="EMBL" id="WNKQ01000010">
    <property type="protein sequence ID" value="KAF5849034.1"/>
    <property type="molecule type" value="Genomic_DNA"/>
</dbReference>
<evidence type="ECO:0000313" key="2">
    <source>
        <dbReference type="EMBL" id="KAF5849034.1"/>
    </source>
</evidence>
<name>A0A8H5ZIU5_COCSA</name>
<dbReference type="Proteomes" id="UP000624244">
    <property type="component" value="Unassembled WGS sequence"/>
</dbReference>
<gene>
    <name evidence="2" type="ORF">GGP41_010108</name>
</gene>
<organism evidence="2 3">
    <name type="scientific">Cochliobolus sativus</name>
    <name type="common">Common root rot and spot blotch fungus</name>
    <name type="synonym">Bipolaris sorokiniana</name>
    <dbReference type="NCBI Taxonomy" id="45130"/>
    <lineage>
        <taxon>Eukaryota</taxon>
        <taxon>Fungi</taxon>
        <taxon>Dikarya</taxon>
        <taxon>Ascomycota</taxon>
        <taxon>Pezizomycotina</taxon>
        <taxon>Dothideomycetes</taxon>
        <taxon>Pleosporomycetidae</taxon>
        <taxon>Pleosporales</taxon>
        <taxon>Pleosporineae</taxon>
        <taxon>Pleosporaceae</taxon>
        <taxon>Bipolaris</taxon>
    </lineage>
</organism>
<evidence type="ECO:0000256" key="1">
    <source>
        <dbReference type="SAM" id="MobiDB-lite"/>
    </source>
</evidence>
<evidence type="ECO:0000313" key="3">
    <source>
        <dbReference type="Proteomes" id="UP000624244"/>
    </source>
</evidence>
<accession>A0A8H5ZIU5</accession>
<protein>
    <submittedName>
        <fullName evidence="2">Uncharacterized protein</fullName>
    </submittedName>
</protein>
<dbReference type="AlphaFoldDB" id="A0A8H5ZIU5"/>